<gene>
    <name evidence="4" type="ORF">IPV69_07925</name>
</gene>
<dbReference type="InterPro" id="IPR012341">
    <property type="entry name" value="6hp_glycosidase-like_sf"/>
</dbReference>
<dbReference type="Gene3D" id="3.40.30.10">
    <property type="entry name" value="Glutaredoxin"/>
    <property type="match status" value="1"/>
</dbReference>
<proteinExistence type="predicted"/>
<evidence type="ECO:0000313" key="4">
    <source>
        <dbReference type="EMBL" id="QOV91274.1"/>
    </source>
</evidence>
<feature type="chain" id="PRO_5034412899" evidence="2">
    <location>
        <begin position="20"/>
        <end position="758"/>
    </location>
</feature>
<organism evidence="4 5">
    <name type="scientific">Humisphaera borealis</name>
    <dbReference type="NCBI Taxonomy" id="2807512"/>
    <lineage>
        <taxon>Bacteria</taxon>
        <taxon>Pseudomonadati</taxon>
        <taxon>Planctomycetota</taxon>
        <taxon>Phycisphaerae</taxon>
        <taxon>Tepidisphaerales</taxon>
        <taxon>Tepidisphaeraceae</taxon>
        <taxon>Humisphaera</taxon>
    </lineage>
</organism>
<dbReference type="SUPFAM" id="SSF48208">
    <property type="entry name" value="Six-hairpin glycosidases"/>
    <property type="match status" value="1"/>
</dbReference>
<dbReference type="InterPro" id="IPR004879">
    <property type="entry name" value="Ssp411-like_TRX"/>
</dbReference>
<keyword evidence="5" id="KW-1185">Reference proteome</keyword>
<dbReference type="Gene3D" id="1.50.10.10">
    <property type="match status" value="1"/>
</dbReference>
<name>A0A7M2X0U0_9BACT</name>
<dbReference type="RefSeq" id="WP_206294479.1">
    <property type="nucleotide sequence ID" value="NZ_CP063458.1"/>
</dbReference>
<accession>A0A7M2X0U0</accession>
<feature type="domain" description="Spermatogenesis-associated protein 20-like TRX" evidence="3">
    <location>
        <begin position="30"/>
        <end position="191"/>
    </location>
</feature>
<evidence type="ECO:0000259" key="3">
    <source>
        <dbReference type="Pfam" id="PF03190"/>
    </source>
</evidence>
<dbReference type="EMBL" id="CP063458">
    <property type="protein sequence ID" value="QOV91274.1"/>
    <property type="molecule type" value="Genomic_DNA"/>
</dbReference>
<dbReference type="InterPro" id="IPR024705">
    <property type="entry name" value="Ssp411"/>
</dbReference>
<evidence type="ECO:0000256" key="2">
    <source>
        <dbReference type="SAM" id="SignalP"/>
    </source>
</evidence>
<dbReference type="GO" id="GO:0005975">
    <property type="term" value="P:carbohydrate metabolic process"/>
    <property type="evidence" value="ECO:0007669"/>
    <property type="project" value="InterPro"/>
</dbReference>
<dbReference type="KEGG" id="hbs:IPV69_07925"/>
<dbReference type="PANTHER" id="PTHR42899:SF1">
    <property type="entry name" value="SPERMATOGENESIS-ASSOCIATED PROTEIN 20"/>
    <property type="match status" value="1"/>
</dbReference>
<feature type="compositionally biased region" description="Gly residues" evidence="1">
    <location>
        <begin position="738"/>
        <end position="751"/>
    </location>
</feature>
<evidence type="ECO:0000256" key="1">
    <source>
        <dbReference type="SAM" id="MobiDB-lite"/>
    </source>
</evidence>
<dbReference type="InterPro" id="IPR036249">
    <property type="entry name" value="Thioredoxin-like_sf"/>
</dbReference>
<dbReference type="PIRSF" id="PIRSF006402">
    <property type="entry name" value="UCP006402_thioredoxin"/>
    <property type="match status" value="1"/>
</dbReference>
<dbReference type="Gene3D" id="1.50.10.20">
    <property type="match status" value="1"/>
</dbReference>
<dbReference type="PANTHER" id="PTHR42899">
    <property type="entry name" value="SPERMATOGENESIS-ASSOCIATED PROTEIN 20"/>
    <property type="match status" value="1"/>
</dbReference>
<dbReference type="CDD" id="cd02955">
    <property type="entry name" value="SSP411"/>
    <property type="match status" value="1"/>
</dbReference>
<evidence type="ECO:0000313" key="5">
    <source>
        <dbReference type="Proteomes" id="UP000593765"/>
    </source>
</evidence>
<dbReference type="AlphaFoldDB" id="A0A7M2X0U0"/>
<dbReference type="Pfam" id="PF03190">
    <property type="entry name" value="Thioredox_DsbH"/>
    <property type="match status" value="1"/>
</dbReference>
<dbReference type="Proteomes" id="UP000593765">
    <property type="component" value="Chromosome"/>
</dbReference>
<reference evidence="4 5" key="1">
    <citation type="submission" date="2020-10" db="EMBL/GenBank/DDBJ databases">
        <title>Wide distribution of Phycisphaera-like planctomycetes from WD2101 soil group in peatlands and genome analysis of the first cultivated representative.</title>
        <authorList>
            <person name="Dedysh S.N."/>
            <person name="Beletsky A.V."/>
            <person name="Ivanova A."/>
            <person name="Kulichevskaya I.S."/>
            <person name="Suzina N.E."/>
            <person name="Philippov D.A."/>
            <person name="Rakitin A.L."/>
            <person name="Mardanov A.V."/>
            <person name="Ravin N.V."/>
        </authorList>
    </citation>
    <scope>NUCLEOTIDE SEQUENCE [LARGE SCALE GENOMIC DNA]</scope>
    <source>
        <strain evidence="4 5">M1803</strain>
    </source>
</reference>
<keyword evidence="2" id="KW-0732">Signal</keyword>
<feature type="signal peptide" evidence="2">
    <location>
        <begin position="1"/>
        <end position="19"/>
    </location>
</feature>
<feature type="region of interest" description="Disordered" evidence="1">
    <location>
        <begin position="736"/>
        <end position="758"/>
    </location>
</feature>
<sequence>MTLSLLIAAVCVIDVTALAAETPATQPRHTNRLAKEKSPYLLQHAHNPVDWYPWGEEAFAKAKAEKKPILLSIGYSTCHWCHVMERESFENEAIAKLINENYIAIKLDREERPDVDRIYMTFVQATTGSGGWPMTVFLTPDRKPFFGGTYFPPETRGEMVGFTTILTKIGQLWRDEQQKVTESADRVTDMLRQATAGEPAAGGDVAVSRLVFTAAFNRLQTTFDEKWGGFGTAPKFPEPPTLQFLSHYAHTAPEDANRTAARKMYLATLDGMARGGIYDHLGGGFHRYSTDPRWFLPHFEKMLYDQGQLAGVYIDGYRMTGDARYADIARGILDYVTRDLTGPDGQFYCAEDADSVRPGGSAKAEGAFYVWSAGDIESLFGAAKAKPILSHFGMQPGGNVEHDPRNYFPKLNVLFLAQTIEESAKQGGIEPGEMKSILNAAKSKMLAERGKRPRPHLDDKTLASWSGLMISGFAKAGAALQEQRYLDAAVKSAGFIRERLYDAKTGILKRRYRQGETQVDGLLEDYSYMTQGLLDLYEATLDHQWLAWAASLQQTQDKLFWDDKSGGYFSSGDADPNLLFRMKDESDGAEPAGNSVAAMNLHRLSQMTDTPAMREKAKKTIASASGRMRQSPLALPYMLTAADFDMGKPRQIVIAGDPASPEAKALLAEVQKRYLPNRIILAADGGAGQAWLGEKLAFIKEMKPINGKPAAYVCQNYTCQQPTTDPAELARSLSTVLGGEGRGEGPSGDGRGPQVERK</sequence>
<dbReference type="SUPFAM" id="SSF52833">
    <property type="entry name" value="Thioredoxin-like"/>
    <property type="match status" value="1"/>
</dbReference>
<dbReference type="InterPro" id="IPR008928">
    <property type="entry name" value="6-hairpin_glycosidase_sf"/>
</dbReference>
<protein>
    <submittedName>
        <fullName evidence="4">Thioredoxin domain-containing protein</fullName>
    </submittedName>
</protein>